<name>A0A317MW75_9GAMM</name>
<evidence type="ECO:0000313" key="1">
    <source>
        <dbReference type="EMBL" id="PWV62210.1"/>
    </source>
</evidence>
<protein>
    <submittedName>
        <fullName evidence="1">Uncharacterized protein</fullName>
    </submittedName>
</protein>
<organism evidence="1 2">
    <name type="scientific">Plasticicumulans acidivorans</name>
    <dbReference type="NCBI Taxonomy" id="886464"/>
    <lineage>
        <taxon>Bacteria</taxon>
        <taxon>Pseudomonadati</taxon>
        <taxon>Pseudomonadota</taxon>
        <taxon>Gammaproteobacteria</taxon>
        <taxon>Candidatus Competibacteraceae</taxon>
        <taxon>Plasticicumulans</taxon>
    </lineage>
</organism>
<dbReference type="Proteomes" id="UP000246569">
    <property type="component" value="Unassembled WGS sequence"/>
</dbReference>
<sequence>MNLSYWVQTCENWTMTNHPGERPLLFRHSGTLDGVCSRLGVLPLITFVDEANYEYRLCDEVCGEPEEDEFLLDPLTGLPLRVEDNRWFAASRGLETFSALRSQLLRGVLPGCNAADTAALRSEVAEVLSILEPVAARGGRFHLCVV</sequence>
<comment type="caution">
    <text evidence="1">The sequence shown here is derived from an EMBL/GenBank/DDBJ whole genome shotgun (WGS) entry which is preliminary data.</text>
</comment>
<dbReference type="RefSeq" id="WP_146213263.1">
    <property type="nucleotide sequence ID" value="NZ_QGTJ01000004.1"/>
</dbReference>
<evidence type="ECO:0000313" key="2">
    <source>
        <dbReference type="Proteomes" id="UP000246569"/>
    </source>
</evidence>
<gene>
    <name evidence="1" type="ORF">C7443_1044</name>
</gene>
<dbReference type="OrthoDB" id="6873289at2"/>
<dbReference type="EMBL" id="QGTJ01000004">
    <property type="protein sequence ID" value="PWV62210.1"/>
    <property type="molecule type" value="Genomic_DNA"/>
</dbReference>
<dbReference type="AlphaFoldDB" id="A0A317MW75"/>
<proteinExistence type="predicted"/>
<reference evidence="1 2" key="1">
    <citation type="submission" date="2018-05" db="EMBL/GenBank/DDBJ databases">
        <title>Genomic Encyclopedia of Type Strains, Phase IV (KMG-IV): sequencing the most valuable type-strain genomes for metagenomic binning, comparative biology and taxonomic classification.</title>
        <authorList>
            <person name="Goeker M."/>
        </authorList>
    </citation>
    <scope>NUCLEOTIDE SEQUENCE [LARGE SCALE GENOMIC DNA]</scope>
    <source>
        <strain evidence="1 2">DSM 23606</strain>
    </source>
</reference>
<keyword evidence="2" id="KW-1185">Reference proteome</keyword>
<accession>A0A317MW75</accession>